<dbReference type="SUPFAM" id="SSF48652">
    <property type="entry name" value="Tetraspanin"/>
    <property type="match status" value="1"/>
</dbReference>
<protein>
    <recommendedName>
        <fullName evidence="6">Tetraspanin</fullName>
    </recommendedName>
</protein>
<sequence length="274" mass="30081">MVSGGMSCVKYLLFAFNLLFAISGIAILTVGSIVYIVYSHYSHFVYAGYHSVPLALIIVGITIFIIAFFGCCGAVKENHCMIITFSVFLLLILVLEVVVGVLGYVKRNDVESMLENQLNATMPKYYTNPDIKDSWDIAQHEAECCGVKGPADWFKITHNSSLPHTCCPDTPDDGTCTTQNPNVYQASCVEKLKGVFIKYGVIIGGVGLGIAALQLIGIIFACCLARSIRKEYETVLVKRRLETVICEANSILSRLKMSGPKTVHEGRPEILQIN</sequence>
<comment type="similarity">
    <text evidence="2 6">Belongs to the tetraspanin (TM4SF) family.</text>
</comment>
<comment type="subcellular location">
    <subcellularLocation>
        <location evidence="1 6">Membrane</location>
        <topology evidence="1 6">Multi-pass membrane protein</topology>
    </subcellularLocation>
</comment>
<dbReference type="PANTHER" id="PTHR19282:SF482">
    <property type="entry name" value="FI23944P1-RELATED"/>
    <property type="match status" value="1"/>
</dbReference>
<dbReference type="InterPro" id="IPR008952">
    <property type="entry name" value="Tetraspanin_EC2_sf"/>
</dbReference>
<dbReference type="PIRSF" id="PIRSF002419">
    <property type="entry name" value="Tetraspanin"/>
    <property type="match status" value="1"/>
</dbReference>
<feature type="transmembrane region" description="Helical" evidence="6">
    <location>
        <begin position="82"/>
        <end position="105"/>
    </location>
</feature>
<evidence type="ECO:0000313" key="7">
    <source>
        <dbReference type="EMBL" id="CAH1115102.1"/>
    </source>
</evidence>
<dbReference type="Proteomes" id="UP001153636">
    <property type="component" value="Chromosome 9"/>
</dbReference>
<evidence type="ECO:0000256" key="5">
    <source>
        <dbReference type="ARBA" id="ARBA00023136"/>
    </source>
</evidence>
<dbReference type="InterPro" id="IPR000301">
    <property type="entry name" value="Tetraspanin_animals"/>
</dbReference>
<evidence type="ECO:0000256" key="3">
    <source>
        <dbReference type="ARBA" id="ARBA00022692"/>
    </source>
</evidence>
<feature type="transmembrane region" description="Helical" evidence="6">
    <location>
        <begin position="199"/>
        <end position="224"/>
    </location>
</feature>
<dbReference type="InterPro" id="IPR018503">
    <property type="entry name" value="Tetraspanin_CS"/>
</dbReference>
<dbReference type="CDD" id="cd03127">
    <property type="entry name" value="tetraspanin_LEL"/>
    <property type="match status" value="1"/>
</dbReference>
<proteinExistence type="inferred from homology"/>
<feature type="transmembrane region" description="Helical" evidence="6">
    <location>
        <begin position="12"/>
        <end position="38"/>
    </location>
</feature>
<evidence type="ECO:0000256" key="2">
    <source>
        <dbReference type="ARBA" id="ARBA00006840"/>
    </source>
</evidence>
<keyword evidence="8" id="KW-1185">Reference proteome</keyword>
<dbReference type="Gene3D" id="1.10.1450.10">
    <property type="entry name" value="Tetraspanin"/>
    <property type="match status" value="1"/>
</dbReference>
<feature type="transmembrane region" description="Helical" evidence="6">
    <location>
        <begin position="50"/>
        <end position="75"/>
    </location>
</feature>
<dbReference type="GO" id="GO:0005886">
    <property type="term" value="C:plasma membrane"/>
    <property type="evidence" value="ECO:0007669"/>
    <property type="project" value="TreeGrafter"/>
</dbReference>
<keyword evidence="4 6" id="KW-1133">Transmembrane helix</keyword>
<reference evidence="7" key="1">
    <citation type="submission" date="2022-01" db="EMBL/GenBank/DDBJ databases">
        <authorList>
            <person name="King R."/>
        </authorList>
    </citation>
    <scope>NUCLEOTIDE SEQUENCE</scope>
</reference>
<dbReference type="EMBL" id="OV651821">
    <property type="protein sequence ID" value="CAH1115102.1"/>
    <property type="molecule type" value="Genomic_DNA"/>
</dbReference>
<accession>A0A9P0GL36</accession>
<dbReference type="PRINTS" id="PR00259">
    <property type="entry name" value="TMFOUR"/>
</dbReference>
<keyword evidence="5 6" id="KW-0472">Membrane</keyword>
<evidence type="ECO:0000256" key="1">
    <source>
        <dbReference type="ARBA" id="ARBA00004141"/>
    </source>
</evidence>
<organism evidence="7 8">
    <name type="scientific">Psylliodes chrysocephalus</name>
    <dbReference type="NCBI Taxonomy" id="3402493"/>
    <lineage>
        <taxon>Eukaryota</taxon>
        <taxon>Metazoa</taxon>
        <taxon>Ecdysozoa</taxon>
        <taxon>Arthropoda</taxon>
        <taxon>Hexapoda</taxon>
        <taxon>Insecta</taxon>
        <taxon>Pterygota</taxon>
        <taxon>Neoptera</taxon>
        <taxon>Endopterygota</taxon>
        <taxon>Coleoptera</taxon>
        <taxon>Polyphaga</taxon>
        <taxon>Cucujiformia</taxon>
        <taxon>Chrysomeloidea</taxon>
        <taxon>Chrysomelidae</taxon>
        <taxon>Galerucinae</taxon>
        <taxon>Alticini</taxon>
        <taxon>Psylliodes</taxon>
    </lineage>
</organism>
<evidence type="ECO:0000313" key="8">
    <source>
        <dbReference type="Proteomes" id="UP001153636"/>
    </source>
</evidence>
<dbReference type="PROSITE" id="PS00421">
    <property type="entry name" value="TM4_1"/>
    <property type="match status" value="1"/>
</dbReference>
<name>A0A9P0GL36_9CUCU</name>
<dbReference type="PANTHER" id="PTHR19282">
    <property type="entry name" value="TETRASPANIN"/>
    <property type="match status" value="1"/>
</dbReference>
<gene>
    <name evidence="7" type="ORF">PSYICH_LOCUS15397</name>
</gene>
<evidence type="ECO:0000256" key="6">
    <source>
        <dbReference type="RuleBase" id="RU361218"/>
    </source>
</evidence>
<dbReference type="OrthoDB" id="10033535at2759"/>
<keyword evidence="3 6" id="KW-0812">Transmembrane</keyword>
<dbReference type="Pfam" id="PF00335">
    <property type="entry name" value="Tetraspanin"/>
    <property type="match status" value="1"/>
</dbReference>
<dbReference type="InterPro" id="IPR018499">
    <property type="entry name" value="Tetraspanin/Peripherin"/>
</dbReference>
<evidence type="ECO:0000256" key="4">
    <source>
        <dbReference type="ARBA" id="ARBA00022989"/>
    </source>
</evidence>
<dbReference type="AlphaFoldDB" id="A0A9P0GL36"/>